<dbReference type="RefSeq" id="WP_138192964.1">
    <property type="nucleotide sequence ID" value="NZ_VCIW01000002.1"/>
</dbReference>
<dbReference type="OrthoDB" id="9815825at2"/>
<dbReference type="SUPFAM" id="SSF51735">
    <property type="entry name" value="NAD(P)-binding Rossmann-fold domains"/>
    <property type="match status" value="1"/>
</dbReference>
<dbReference type="GO" id="GO:0000166">
    <property type="term" value="F:nucleotide binding"/>
    <property type="evidence" value="ECO:0007669"/>
    <property type="project" value="InterPro"/>
</dbReference>
<dbReference type="SUPFAM" id="SSF55347">
    <property type="entry name" value="Glyceraldehyde-3-phosphate dehydrogenase-like, C-terminal domain"/>
    <property type="match status" value="1"/>
</dbReference>
<evidence type="ECO:0000313" key="4">
    <source>
        <dbReference type="EMBL" id="TLS53646.1"/>
    </source>
</evidence>
<comment type="caution">
    <text evidence="4">The sequence shown here is derived from an EMBL/GenBank/DDBJ whole genome shotgun (WGS) entry which is preliminary data.</text>
</comment>
<gene>
    <name evidence="4" type="ORF">FE782_05075</name>
</gene>
<reference evidence="4 5" key="1">
    <citation type="submission" date="2019-05" db="EMBL/GenBank/DDBJ databases">
        <authorList>
            <person name="Narsing Rao M.P."/>
            <person name="Li W.J."/>
        </authorList>
    </citation>
    <scope>NUCLEOTIDE SEQUENCE [LARGE SCALE GENOMIC DNA]</scope>
    <source>
        <strain evidence="4 5">SYSU_K30003</strain>
    </source>
</reference>
<feature type="domain" description="Gfo/Idh/MocA-like oxidoreductase N-terminal" evidence="2">
    <location>
        <begin position="1"/>
        <end position="119"/>
    </location>
</feature>
<dbReference type="PANTHER" id="PTHR43377">
    <property type="entry name" value="BILIVERDIN REDUCTASE A"/>
    <property type="match status" value="1"/>
</dbReference>
<dbReference type="InterPro" id="IPR051450">
    <property type="entry name" value="Gfo/Idh/MocA_Oxidoreductases"/>
</dbReference>
<comment type="similarity">
    <text evidence="1">Belongs to the Gfo/Idh/MocA family.</text>
</comment>
<keyword evidence="5" id="KW-1185">Reference proteome</keyword>
<evidence type="ECO:0000313" key="5">
    <source>
        <dbReference type="Proteomes" id="UP000309676"/>
    </source>
</evidence>
<accession>A0A5R9GGU0</accession>
<proteinExistence type="inferred from homology"/>
<dbReference type="EMBL" id="VCIW01000002">
    <property type="protein sequence ID" value="TLS53646.1"/>
    <property type="molecule type" value="Genomic_DNA"/>
</dbReference>
<dbReference type="AlphaFoldDB" id="A0A5R9GGU0"/>
<dbReference type="Pfam" id="PF01408">
    <property type="entry name" value="GFO_IDH_MocA"/>
    <property type="match status" value="1"/>
</dbReference>
<dbReference type="Gene3D" id="3.30.360.10">
    <property type="entry name" value="Dihydrodipicolinate Reductase, domain 2"/>
    <property type="match status" value="1"/>
</dbReference>
<organism evidence="4 5">
    <name type="scientific">Paenibacillus antri</name>
    <dbReference type="NCBI Taxonomy" id="2582848"/>
    <lineage>
        <taxon>Bacteria</taxon>
        <taxon>Bacillati</taxon>
        <taxon>Bacillota</taxon>
        <taxon>Bacilli</taxon>
        <taxon>Bacillales</taxon>
        <taxon>Paenibacillaceae</taxon>
        <taxon>Paenibacillus</taxon>
    </lineage>
</organism>
<dbReference type="InterPro" id="IPR004104">
    <property type="entry name" value="Gfo/Idh/MocA-like_OxRdtase_C"/>
</dbReference>
<evidence type="ECO:0000256" key="1">
    <source>
        <dbReference type="ARBA" id="ARBA00010928"/>
    </source>
</evidence>
<evidence type="ECO:0000259" key="2">
    <source>
        <dbReference type="Pfam" id="PF01408"/>
    </source>
</evidence>
<evidence type="ECO:0000259" key="3">
    <source>
        <dbReference type="Pfam" id="PF02894"/>
    </source>
</evidence>
<dbReference type="Pfam" id="PF02894">
    <property type="entry name" value="GFO_IDH_MocA_C"/>
    <property type="match status" value="1"/>
</dbReference>
<sequence>MKVAIVGCGGMGTIHASCYQSIPDVTVVGVHDIDPDAMRALSDRTGATPYASFAEMLEQSGCEAVSIATPSHLHKAFAVRTAAAGKHVISEKPIALTLEDAEEVIRTCERYGVRLFVGHVVRYFPEYAQMKAKVEAGELGRIGVVHAKRAGAHPGDRRPWFKDAEQSGGVALDLMIHDLDFLRWTLGEVRSVYGLHRVEDTVEYASATLVFESGAVANAEAYWGYPGPFHTSAEIAGSRGVVRNHSLESASLHVRRAAVEAKNGTFVEVPQSPGYHSPYELELRDFIDCIRSGRESEVTGRDAYKALELALAVMESAKTGKAVVFDRNLGEGLR</sequence>
<dbReference type="Proteomes" id="UP000309676">
    <property type="component" value="Unassembled WGS sequence"/>
</dbReference>
<name>A0A5R9GGU0_9BACL</name>
<feature type="domain" description="Gfo/Idh/MocA-like oxidoreductase C-terminal" evidence="3">
    <location>
        <begin position="131"/>
        <end position="323"/>
    </location>
</feature>
<protein>
    <submittedName>
        <fullName evidence="4">Gfo/Idh/MocA family oxidoreductase</fullName>
    </submittedName>
</protein>
<dbReference type="InterPro" id="IPR036291">
    <property type="entry name" value="NAD(P)-bd_dom_sf"/>
</dbReference>
<dbReference type="InterPro" id="IPR000683">
    <property type="entry name" value="Gfo/Idh/MocA-like_OxRdtase_N"/>
</dbReference>
<dbReference type="PANTHER" id="PTHR43377:SF1">
    <property type="entry name" value="BILIVERDIN REDUCTASE A"/>
    <property type="match status" value="1"/>
</dbReference>
<dbReference type="Gene3D" id="3.40.50.720">
    <property type="entry name" value="NAD(P)-binding Rossmann-like Domain"/>
    <property type="match status" value="1"/>
</dbReference>